<name>A0ACC0ZNS2_9ROSI</name>
<reference evidence="2" key="1">
    <citation type="journal article" date="2023" name="G3 (Bethesda)">
        <title>Genome assembly and association tests identify interacting loci associated with vigor, precocity, and sex in interspecific pistachio rootstocks.</title>
        <authorList>
            <person name="Palmer W."/>
            <person name="Jacygrad E."/>
            <person name="Sagayaradj S."/>
            <person name="Cavanaugh K."/>
            <person name="Han R."/>
            <person name="Bertier L."/>
            <person name="Beede B."/>
            <person name="Kafkas S."/>
            <person name="Golino D."/>
            <person name="Preece J."/>
            <person name="Michelmore R."/>
        </authorList>
    </citation>
    <scope>NUCLEOTIDE SEQUENCE [LARGE SCALE GENOMIC DNA]</scope>
</reference>
<protein>
    <submittedName>
        <fullName evidence="1">Uncharacterized protein</fullName>
    </submittedName>
</protein>
<evidence type="ECO:0000313" key="1">
    <source>
        <dbReference type="EMBL" id="KAJ0053687.1"/>
    </source>
</evidence>
<evidence type="ECO:0000313" key="2">
    <source>
        <dbReference type="Proteomes" id="UP001163603"/>
    </source>
</evidence>
<comment type="caution">
    <text evidence="1">The sequence shown here is derived from an EMBL/GenBank/DDBJ whole genome shotgun (WGS) entry which is preliminary data.</text>
</comment>
<dbReference type="EMBL" id="CM047736">
    <property type="protein sequence ID" value="KAJ0053687.1"/>
    <property type="molecule type" value="Genomic_DNA"/>
</dbReference>
<organism evidence="1 2">
    <name type="scientific">Pistacia integerrima</name>
    <dbReference type="NCBI Taxonomy" id="434235"/>
    <lineage>
        <taxon>Eukaryota</taxon>
        <taxon>Viridiplantae</taxon>
        <taxon>Streptophyta</taxon>
        <taxon>Embryophyta</taxon>
        <taxon>Tracheophyta</taxon>
        <taxon>Spermatophyta</taxon>
        <taxon>Magnoliopsida</taxon>
        <taxon>eudicotyledons</taxon>
        <taxon>Gunneridae</taxon>
        <taxon>Pentapetalae</taxon>
        <taxon>rosids</taxon>
        <taxon>malvids</taxon>
        <taxon>Sapindales</taxon>
        <taxon>Anacardiaceae</taxon>
        <taxon>Pistacia</taxon>
    </lineage>
</organism>
<accession>A0ACC0ZNS2</accession>
<sequence length="217" mass="24994">MTHLKQIQAQIFQVGLHQNTDTLNKLMVFCTDPSLGNLLYAEKIFNCIECPNNFTYPFVLKVIGYLRELKEGEKVHGRMQQESNLRPDEATVVSTLSASRKIFDDMASKNVICWTSMVSGYVNCGQLDEARELFDRSPVRDIVLWTAMINGGEGICSDNCDCVWRGRSDIWNNNTKLAIVWMKICTKGRDLAEPKFEIIWDQLNPIKTRQKTQKKWH</sequence>
<proteinExistence type="predicted"/>
<gene>
    <name evidence="1" type="ORF">Pint_01981</name>
</gene>
<keyword evidence="2" id="KW-1185">Reference proteome</keyword>
<dbReference type="Proteomes" id="UP001163603">
    <property type="component" value="Chromosome 1"/>
</dbReference>